<dbReference type="AlphaFoldDB" id="A0A8J3MS40"/>
<dbReference type="Gene3D" id="3.40.1410.10">
    <property type="entry name" value="Chorismate lyase-like"/>
    <property type="match status" value="1"/>
</dbReference>
<dbReference type="InterPro" id="IPR011663">
    <property type="entry name" value="UTRA"/>
</dbReference>
<dbReference type="SUPFAM" id="SSF46785">
    <property type="entry name" value="Winged helix' DNA-binding domain"/>
    <property type="match status" value="1"/>
</dbReference>
<dbReference type="Gene3D" id="1.10.10.10">
    <property type="entry name" value="Winged helix-like DNA-binding domain superfamily/Winged helix DNA-binding domain"/>
    <property type="match status" value="1"/>
</dbReference>
<dbReference type="SMART" id="SM00866">
    <property type="entry name" value="UTRA"/>
    <property type="match status" value="1"/>
</dbReference>
<dbReference type="InterPro" id="IPR050679">
    <property type="entry name" value="Bact_HTH_transcr_reg"/>
</dbReference>
<accession>A0A8J3MS40</accession>
<feature type="domain" description="HTH gntR-type" evidence="4">
    <location>
        <begin position="20"/>
        <end position="88"/>
    </location>
</feature>
<dbReference type="GO" id="GO:0045892">
    <property type="term" value="P:negative regulation of DNA-templated transcription"/>
    <property type="evidence" value="ECO:0007669"/>
    <property type="project" value="TreeGrafter"/>
</dbReference>
<dbReference type="GO" id="GO:0003677">
    <property type="term" value="F:DNA binding"/>
    <property type="evidence" value="ECO:0007669"/>
    <property type="project" value="UniProtKB-KW"/>
</dbReference>
<dbReference type="PRINTS" id="PR00035">
    <property type="entry name" value="HTHGNTR"/>
</dbReference>
<keyword evidence="3" id="KW-0804">Transcription</keyword>
<dbReference type="Proteomes" id="UP000612362">
    <property type="component" value="Unassembled WGS sequence"/>
</dbReference>
<evidence type="ECO:0000256" key="1">
    <source>
        <dbReference type="ARBA" id="ARBA00023015"/>
    </source>
</evidence>
<dbReference type="GO" id="GO:0003700">
    <property type="term" value="F:DNA-binding transcription factor activity"/>
    <property type="evidence" value="ECO:0007669"/>
    <property type="project" value="InterPro"/>
</dbReference>
<proteinExistence type="predicted"/>
<evidence type="ECO:0000313" key="6">
    <source>
        <dbReference type="Proteomes" id="UP000612362"/>
    </source>
</evidence>
<name>A0A8J3MS40_9CHLR</name>
<dbReference type="Pfam" id="PF07702">
    <property type="entry name" value="UTRA"/>
    <property type="match status" value="1"/>
</dbReference>
<dbReference type="EMBL" id="BNJF01000002">
    <property type="protein sequence ID" value="GHO46707.1"/>
    <property type="molecule type" value="Genomic_DNA"/>
</dbReference>
<sequence length="258" mass="29946">MDDLLLGRLLMSIISRNSPLPRYYQLKEIMREKIRGEEWKPGDLIPSERELSEQYGISRMTARQAITELVNEGLFYREQGRGTFVSRHRITQHLTQLTGFTQDMQARGQRASAHVLSARMWPADEKIAERLHIKSGDNVFRLHRLRIADGDPLALETSFIHFMGCERLLEEDLNAHSLYHLLDVKYGQPPLEADQELEAGLVGADEARLLKISVGSPVLYTRRTTYTERKQPIEYAASMYCGHKYTFYTHLQREHFVR</sequence>
<dbReference type="PANTHER" id="PTHR44846:SF1">
    <property type="entry name" value="MANNOSYL-D-GLYCERATE TRANSPORT_METABOLISM SYSTEM REPRESSOR MNGR-RELATED"/>
    <property type="match status" value="1"/>
</dbReference>
<dbReference type="SUPFAM" id="SSF64288">
    <property type="entry name" value="Chorismate lyase-like"/>
    <property type="match status" value="1"/>
</dbReference>
<evidence type="ECO:0000256" key="3">
    <source>
        <dbReference type="ARBA" id="ARBA00023163"/>
    </source>
</evidence>
<dbReference type="InterPro" id="IPR036390">
    <property type="entry name" value="WH_DNA-bd_sf"/>
</dbReference>
<organism evidence="5 6">
    <name type="scientific">Ktedonospora formicarum</name>
    <dbReference type="NCBI Taxonomy" id="2778364"/>
    <lineage>
        <taxon>Bacteria</taxon>
        <taxon>Bacillati</taxon>
        <taxon>Chloroflexota</taxon>
        <taxon>Ktedonobacteria</taxon>
        <taxon>Ktedonobacterales</taxon>
        <taxon>Ktedonobacteraceae</taxon>
        <taxon>Ktedonospora</taxon>
    </lineage>
</organism>
<keyword evidence="2" id="KW-0238">DNA-binding</keyword>
<dbReference type="FunFam" id="1.10.10.10:FF:000079">
    <property type="entry name" value="GntR family transcriptional regulator"/>
    <property type="match status" value="1"/>
</dbReference>
<keyword evidence="6" id="KW-1185">Reference proteome</keyword>
<dbReference type="SMART" id="SM00345">
    <property type="entry name" value="HTH_GNTR"/>
    <property type="match status" value="1"/>
</dbReference>
<dbReference type="Pfam" id="PF00392">
    <property type="entry name" value="GntR"/>
    <property type="match status" value="1"/>
</dbReference>
<keyword evidence="1" id="KW-0805">Transcription regulation</keyword>
<dbReference type="CDD" id="cd07377">
    <property type="entry name" value="WHTH_GntR"/>
    <property type="match status" value="1"/>
</dbReference>
<dbReference type="PANTHER" id="PTHR44846">
    <property type="entry name" value="MANNOSYL-D-GLYCERATE TRANSPORT/METABOLISM SYSTEM REPRESSOR MNGR-RELATED"/>
    <property type="match status" value="1"/>
</dbReference>
<comment type="caution">
    <text evidence="5">The sequence shown here is derived from an EMBL/GenBank/DDBJ whole genome shotgun (WGS) entry which is preliminary data.</text>
</comment>
<evidence type="ECO:0000256" key="2">
    <source>
        <dbReference type="ARBA" id="ARBA00023125"/>
    </source>
</evidence>
<dbReference type="InterPro" id="IPR028978">
    <property type="entry name" value="Chorismate_lyase_/UTRA_dom_sf"/>
</dbReference>
<protein>
    <submittedName>
        <fullName evidence="5">Phosphonate metabolism transcriptional regulator PhnF</fullName>
    </submittedName>
</protein>
<evidence type="ECO:0000259" key="4">
    <source>
        <dbReference type="PROSITE" id="PS50949"/>
    </source>
</evidence>
<gene>
    <name evidence="5" type="ORF">KSX_48700</name>
</gene>
<dbReference type="InterPro" id="IPR000524">
    <property type="entry name" value="Tscrpt_reg_HTH_GntR"/>
</dbReference>
<dbReference type="InterPro" id="IPR036388">
    <property type="entry name" value="WH-like_DNA-bd_sf"/>
</dbReference>
<reference evidence="5" key="1">
    <citation type="submission" date="2020-10" db="EMBL/GenBank/DDBJ databases">
        <title>Taxonomic study of unclassified bacteria belonging to the class Ktedonobacteria.</title>
        <authorList>
            <person name="Yabe S."/>
            <person name="Wang C.M."/>
            <person name="Zheng Y."/>
            <person name="Sakai Y."/>
            <person name="Cavaletti L."/>
            <person name="Monciardini P."/>
            <person name="Donadio S."/>
        </authorList>
    </citation>
    <scope>NUCLEOTIDE SEQUENCE</scope>
    <source>
        <strain evidence="5">SOSP1-1</strain>
    </source>
</reference>
<dbReference type="PROSITE" id="PS50949">
    <property type="entry name" value="HTH_GNTR"/>
    <property type="match status" value="1"/>
</dbReference>
<evidence type="ECO:0000313" key="5">
    <source>
        <dbReference type="EMBL" id="GHO46707.1"/>
    </source>
</evidence>